<dbReference type="RefSeq" id="WP_085765924.1">
    <property type="nucleotide sequence ID" value="NZ_CP019344.1"/>
</dbReference>
<reference evidence="2 3" key="1">
    <citation type="submission" date="2016-11" db="EMBL/GenBank/DDBJ databases">
        <title>Trade-off between light-utilization and light-protection in marine flavobacteria.</title>
        <authorList>
            <person name="Kumagai Y."/>
        </authorList>
    </citation>
    <scope>NUCLEOTIDE SEQUENCE [LARGE SCALE GENOMIC DNA]</scope>
    <source>
        <strain evidence="2 3">JCM 13191</strain>
    </source>
</reference>
<evidence type="ECO:0000256" key="1">
    <source>
        <dbReference type="SAM" id="SignalP"/>
    </source>
</evidence>
<evidence type="ECO:0008006" key="4">
    <source>
        <dbReference type="Google" id="ProtNLM"/>
    </source>
</evidence>
<gene>
    <name evidence="2" type="ORF">BST97_03450</name>
</gene>
<protein>
    <recommendedName>
        <fullName evidence="4">DUF4168 domain-containing protein</fullName>
    </recommendedName>
</protein>
<feature type="chain" id="PRO_5013275416" description="DUF4168 domain-containing protein" evidence="1">
    <location>
        <begin position="19"/>
        <end position="122"/>
    </location>
</feature>
<accession>A0A1W6MHS4</accession>
<dbReference type="AlphaFoldDB" id="A0A1W6MHS4"/>
<sequence>MKKLVTIITLLFITVVGAQDIVAPPASEEQKNEAVKMAEALDGELGLTSKQEMMFRNKYTEFIARREAVMRSKRTTANKNDLLRQLYIEHGRELNDILTVPQRQKFKQIREQHDPLIVIAKE</sequence>
<evidence type="ECO:0000313" key="3">
    <source>
        <dbReference type="Proteomes" id="UP000193431"/>
    </source>
</evidence>
<dbReference type="Proteomes" id="UP000193431">
    <property type="component" value="Chromosome"/>
</dbReference>
<dbReference type="EMBL" id="CP019344">
    <property type="protein sequence ID" value="ARN77120.1"/>
    <property type="molecule type" value="Genomic_DNA"/>
</dbReference>
<name>A0A1W6MHS4_9FLAO</name>
<keyword evidence="1" id="KW-0732">Signal</keyword>
<keyword evidence="3" id="KW-1185">Reference proteome</keyword>
<proteinExistence type="predicted"/>
<evidence type="ECO:0000313" key="2">
    <source>
        <dbReference type="EMBL" id="ARN77120.1"/>
    </source>
</evidence>
<feature type="signal peptide" evidence="1">
    <location>
        <begin position="1"/>
        <end position="18"/>
    </location>
</feature>
<dbReference type="OrthoDB" id="1453593at2"/>
<organism evidence="2 3">
    <name type="scientific">Nonlabens spongiae</name>
    <dbReference type="NCBI Taxonomy" id="331648"/>
    <lineage>
        <taxon>Bacteria</taxon>
        <taxon>Pseudomonadati</taxon>
        <taxon>Bacteroidota</taxon>
        <taxon>Flavobacteriia</taxon>
        <taxon>Flavobacteriales</taxon>
        <taxon>Flavobacteriaceae</taxon>
        <taxon>Nonlabens</taxon>
    </lineage>
</organism>